<evidence type="ECO:0000313" key="3">
    <source>
        <dbReference type="EMBL" id="RHY43342.1"/>
    </source>
</evidence>
<feature type="chain" id="PRO_5018657207" description="Amine oxidase domain-containing protein" evidence="1">
    <location>
        <begin position="25"/>
        <end position="514"/>
    </location>
</feature>
<dbReference type="EMBL" id="QUTB01008143">
    <property type="protein sequence ID" value="RHY43342.1"/>
    <property type="molecule type" value="Genomic_DNA"/>
</dbReference>
<protein>
    <recommendedName>
        <fullName evidence="2">Amine oxidase domain-containing protein</fullName>
    </recommendedName>
</protein>
<name>A0A3R7DBP6_APHAT</name>
<dbReference type="Proteomes" id="UP000283543">
    <property type="component" value="Unassembled WGS sequence"/>
</dbReference>
<dbReference type="AlphaFoldDB" id="A0A3R7DBP6"/>
<comment type="caution">
    <text evidence="3">The sequence shown here is derived from an EMBL/GenBank/DDBJ whole genome shotgun (WGS) entry which is preliminary data.</text>
</comment>
<sequence length="514" mass="57769">MRPLAMLLVGLASLLVALPAIVTASPTTIHMGRHDRIVIVGGGPAGVHYATLLAKKGFTKITIMEASGEIGGKSNTITDPLGYPHEMGTCYATSLYQPVFHLLKEYDPTNRLVPFLPGVKGHTWVNRDAIPTGDYNAYVLQLAAQVVGPLPVQQLIAAVNDGFARYIDVHTSIFGVYDYGLPPQPTNNWARVSMSGLDFLKQNNLLVLEGFFRFVFQQQGYGPLDTAPAFYMLWWVHPEMIRQRQIADSQGKPWTFILSKGYQSLWKAMVNAYPNQIKVMYNAQVFHIMREEAYVYIALFKNGEPDVIFADHIVYAVDLSRNAPIPTDMYGIEKPLFGAEFASSAFVVTLFDSDAHRNESVSQWWPMRGVGRTEGRLQLTRNSRLAIFNPMPAHGSPADPVPTDWGVNATGRQRRVAYQFYNRGVRSSDAATSQRQLLADLNEAKFSNPKLLGQTVHNYFPRYNITQLQQGLVWRVWNNQGMYRTTWIGSSVSFESVLDVVVYNNRLIQRVHMT</sequence>
<dbReference type="Gene3D" id="1.10.405.20">
    <property type="match status" value="1"/>
</dbReference>
<accession>A0A3R7DBP6</accession>
<dbReference type="PRINTS" id="PR00419">
    <property type="entry name" value="ADXRDTASE"/>
</dbReference>
<dbReference type="SUPFAM" id="SSF51905">
    <property type="entry name" value="FAD/NAD(P)-binding domain"/>
    <property type="match status" value="1"/>
</dbReference>
<dbReference type="VEuPathDB" id="FungiDB:H257_05238"/>
<reference evidence="3 4" key="1">
    <citation type="submission" date="2018-08" db="EMBL/GenBank/DDBJ databases">
        <title>Aphanomyces genome sequencing and annotation.</title>
        <authorList>
            <person name="Minardi D."/>
            <person name="Oidtmann B."/>
            <person name="Van Der Giezen M."/>
            <person name="Studholme D.J."/>
        </authorList>
    </citation>
    <scope>NUCLEOTIDE SEQUENCE [LARGE SCALE GENOMIC DNA]</scope>
    <source>
        <strain evidence="3 4">Si</strain>
    </source>
</reference>
<gene>
    <name evidence="3" type="ORF">DYB34_011740</name>
</gene>
<dbReference type="InterPro" id="IPR050281">
    <property type="entry name" value="Flavin_monoamine_oxidase"/>
</dbReference>
<dbReference type="Pfam" id="PF01593">
    <property type="entry name" value="Amino_oxidase"/>
    <property type="match status" value="1"/>
</dbReference>
<dbReference type="InterPro" id="IPR036188">
    <property type="entry name" value="FAD/NAD-bd_sf"/>
</dbReference>
<proteinExistence type="predicted"/>
<feature type="domain" description="Amine oxidase" evidence="2">
    <location>
        <begin position="45"/>
        <end position="355"/>
    </location>
</feature>
<dbReference type="Gene3D" id="3.50.50.60">
    <property type="entry name" value="FAD/NAD(P)-binding domain"/>
    <property type="match status" value="1"/>
</dbReference>
<evidence type="ECO:0000259" key="2">
    <source>
        <dbReference type="Pfam" id="PF01593"/>
    </source>
</evidence>
<feature type="signal peptide" evidence="1">
    <location>
        <begin position="1"/>
        <end position="24"/>
    </location>
</feature>
<evidence type="ECO:0000313" key="4">
    <source>
        <dbReference type="Proteomes" id="UP000283543"/>
    </source>
</evidence>
<dbReference type="PANTHER" id="PTHR10742:SF410">
    <property type="entry name" value="LYSINE-SPECIFIC HISTONE DEMETHYLASE 2"/>
    <property type="match status" value="1"/>
</dbReference>
<dbReference type="Gene3D" id="3.30.70.1990">
    <property type="match status" value="1"/>
</dbReference>
<evidence type="ECO:0000256" key="1">
    <source>
        <dbReference type="SAM" id="SignalP"/>
    </source>
</evidence>
<dbReference type="GO" id="GO:0016491">
    <property type="term" value="F:oxidoreductase activity"/>
    <property type="evidence" value="ECO:0007669"/>
    <property type="project" value="InterPro"/>
</dbReference>
<organism evidence="3 4">
    <name type="scientific">Aphanomyces astaci</name>
    <name type="common">Crayfish plague agent</name>
    <dbReference type="NCBI Taxonomy" id="112090"/>
    <lineage>
        <taxon>Eukaryota</taxon>
        <taxon>Sar</taxon>
        <taxon>Stramenopiles</taxon>
        <taxon>Oomycota</taxon>
        <taxon>Saprolegniomycetes</taxon>
        <taxon>Saprolegniales</taxon>
        <taxon>Verrucalvaceae</taxon>
        <taxon>Aphanomyces</taxon>
    </lineage>
</organism>
<dbReference type="InterPro" id="IPR002937">
    <property type="entry name" value="Amino_oxidase"/>
</dbReference>
<keyword evidence="1" id="KW-0732">Signal</keyword>
<dbReference type="PANTHER" id="PTHR10742">
    <property type="entry name" value="FLAVIN MONOAMINE OXIDASE"/>
    <property type="match status" value="1"/>
</dbReference>